<keyword evidence="2" id="KW-0813">Transport</keyword>
<reference evidence="6 7" key="1">
    <citation type="submission" date="2018-10" db="EMBL/GenBank/DDBJ databases">
        <title>Natrarchaeobius chitinivorans gen. nov., sp. nov., and Natrarchaeobius haloalkaliphilus sp. nov., alkaliphilic, chitin-utilizing haloarchaea from hypersaline alkaline lakes.</title>
        <authorList>
            <person name="Sorokin D.Y."/>
            <person name="Elcheninov A.G."/>
            <person name="Kostrikina N.A."/>
            <person name="Bale N.J."/>
            <person name="Sinninghe Damste J.S."/>
            <person name="Khijniak T.V."/>
            <person name="Kublanov I.V."/>
            <person name="Toshchakov S.V."/>
        </authorList>
    </citation>
    <scope>NUCLEOTIDE SEQUENCE [LARGE SCALE GENOMIC DNA]</scope>
    <source>
        <strain evidence="6 7">AArcht-Sl</strain>
    </source>
</reference>
<feature type="region of interest" description="Disordered" evidence="4">
    <location>
        <begin position="31"/>
        <end position="56"/>
    </location>
</feature>
<evidence type="ECO:0000256" key="4">
    <source>
        <dbReference type="SAM" id="MobiDB-lite"/>
    </source>
</evidence>
<dbReference type="EMBL" id="REFY01000005">
    <property type="protein sequence ID" value="RQG87793.1"/>
    <property type="molecule type" value="Genomic_DNA"/>
</dbReference>
<accession>A0A3N6LYP8</accession>
<feature type="compositionally biased region" description="Gly residues" evidence="4">
    <location>
        <begin position="38"/>
        <end position="51"/>
    </location>
</feature>
<evidence type="ECO:0000256" key="3">
    <source>
        <dbReference type="ARBA" id="ARBA00022729"/>
    </source>
</evidence>
<dbReference type="PROSITE" id="PS51257">
    <property type="entry name" value="PROKAR_LIPOPROTEIN"/>
    <property type="match status" value="1"/>
</dbReference>
<dbReference type="Gene3D" id="3.90.76.10">
    <property type="entry name" value="Dipeptide-binding Protein, Domain 1"/>
    <property type="match status" value="1"/>
</dbReference>
<proteinExistence type="inferred from homology"/>
<comment type="similarity">
    <text evidence="1">Belongs to the bacterial solute-binding protein 5 family.</text>
</comment>
<dbReference type="Proteomes" id="UP000273828">
    <property type="component" value="Unassembled WGS sequence"/>
</dbReference>
<evidence type="ECO:0000313" key="6">
    <source>
        <dbReference type="EMBL" id="RQG87793.1"/>
    </source>
</evidence>
<dbReference type="PANTHER" id="PTHR30290:SF9">
    <property type="entry name" value="OLIGOPEPTIDE-BINDING PROTEIN APPA"/>
    <property type="match status" value="1"/>
</dbReference>
<evidence type="ECO:0000256" key="2">
    <source>
        <dbReference type="ARBA" id="ARBA00022448"/>
    </source>
</evidence>
<dbReference type="PANTHER" id="PTHR30290">
    <property type="entry name" value="PERIPLASMIC BINDING COMPONENT OF ABC TRANSPORTER"/>
    <property type="match status" value="1"/>
</dbReference>
<comment type="caution">
    <text evidence="6">The sequence shown here is derived from an EMBL/GenBank/DDBJ whole genome shotgun (WGS) entry which is preliminary data.</text>
</comment>
<protein>
    <submittedName>
        <fullName evidence="6">ABC transporter substrate-binding protein</fullName>
    </submittedName>
</protein>
<gene>
    <name evidence="6" type="ORF">EA462_13045</name>
</gene>
<dbReference type="AlphaFoldDB" id="A0A3N6LYP8"/>
<evidence type="ECO:0000259" key="5">
    <source>
        <dbReference type="Pfam" id="PF00496"/>
    </source>
</evidence>
<dbReference type="Gene3D" id="3.10.105.10">
    <property type="entry name" value="Dipeptide-binding Protein, Domain 3"/>
    <property type="match status" value="1"/>
</dbReference>
<dbReference type="InterPro" id="IPR000914">
    <property type="entry name" value="SBP_5_dom"/>
</dbReference>
<dbReference type="GO" id="GO:0015833">
    <property type="term" value="P:peptide transport"/>
    <property type="evidence" value="ECO:0007669"/>
    <property type="project" value="TreeGrafter"/>
</dbReference>
<feature type="region of interest" description="Disordered" evidence="4">
    <location>
        <begin position="613"/>
        <end position="632"/>
    </location>
</feature>
<dbReference type="InterPro" id="IPR039424">
    <property type="entry name" value="SBP_5"/>
</dbReference>
<evidence type="ECO:0000256" key="1">
    <source>
        <dbReference type="ARBA" id="ARBA00005695"/>
    </source>
</evidence>
<keyword evidence="3" id="KW-0732">Signal</keyword>
<feature type="domain" description="Solute-binding protein family 5" evidence="5">
    <location>
        <begin position="108"/>
        <end position="499"/>
    </location>
</feature>
<organism evidence="6 7">
    <name type="scientific">Natrarchaeobius halalkaliphilus</name>
    <dbReference type="NCBI Taxonomy" id="1679091"/>
    <lineage>
        <taxon>Archaea</taxon>
        <taxon>Methanobacteriati</taxon>
        <taxon>Methanobacteriota</taxon>
        <taxon>Stenosarchaea group</taxon>
        <taxon>Halobacteria</taxon>
        <taxon>Halobacteriales</taxon>
        <taxon>Natrialbaceae</taxon>
        <taxon>Natrarchaeobius</taxon>
    </lineage>
</organism>
<evidence type="ECO:0000313" key="7">
    <source>
        <dbReference type="Proteomes" id="UP000273828"/>
    </source>
</evidence>
<keyword evidence="7" id="KW-1185">Reference proteome</keyword>
<dbReference type="SUPFAM" id="SSF53850">
    <property type="entry name" value="Periplasmic binding protein-like II"/>
    <property type="match status" value="1"/>
</dbReference>
<name>A0A3N6LYP8_9EURY</name>
<dbReference type="Gene3D" id="3.40.190.10">
    <property type="entry name" value="Periplasmic binding protein-like II"/>
    <property type="match status" value="1"/>
</dbReference>
<dbReference type="Pfam" id="PF00496">
    <property type="entry name" value="SBP_bac_5"/>
    <property type="match status" value="1"/>
</dbReference>
<dbReference type="GO" id="GO:1904680">
    <property type="term" value="F:peptide transmembrane transporter activity"/>
    <property type="evidence" value="ECO:0007669"/>
    <property type="project" value="TreeGrafter"/>
</dbReference>
<sequence>MSERTGHSGNTRRGVLKKTGAAMATVPFLAGCAEDGSGDPGNGNGNGGGEGFEQPDSDEIIDATWTRGINETIDDMSWNPRSITLSPITQYDLYSGLWVWDYLEGGLSGELASSWDIDGDEAWVEFYDSYWHNGDQFTTEDVAMSFDIMFWQQMNAGDREEHPIESFHIEDDTSARIVFSGDHPPDWQHWVDMPWRGYGILYDNRNITGDWYDQLDSVDPESDDFAELFDDFTTTEDIYSPEEGDYPIGNGPFQYKEHTDTSVTFERFEDYAHADTINFTETRWEFHDDRAMAFFEGEIDESRHGVPPEPEDMHLMPDDYQLYREGNQRETDVTFNNGDGVPGDDRPVYDRAIRESINYLVDRDEWSAIFGEIWSPLEEPEHPIPEGTLREQPQEFQDMIHDLDLVNREHDIDTAMERVNDSDNYYYDEDEEMVICENGDYHVDAGEQAHIEILSRQDIRADISQLLSQWMEDFGWSVDRFPVDSATESERRENGTFDIKVNTSSCETVGDHASGPEIETYEDRIHWSNPLPVPEVNDWDGEIVGWDYMEAWDEHASLPADAPIEEWGQYYVEASWAWNWLCGRFFSLGRTEPGAIRNDQFSIDGDSTLNHIDTAPSHGIRSPETTVWAREE</sequence>